<protein>
    <submittedName>
        <fullName evidence="1">Uncharacterized protein</fullName>
    </submittedName>
</protein>
<comment type="caution">
    <text evidence="1">The sequence shown here is derived from an EMBL/GenBank/DDBJ whole genome shotgun (WGS) entry which is preliminary data.</text>
</comment>
<dbReference type="AlphaFoldDB" id="A0A3M7QMH0"/>
<name>A0A3M7QMH0_BRAPC</name>
<dbReference type="EMBL" id="REGN01005682">
    <property type="protein sequence ID" value="RNA12473.1"/>
    <property type="molecule type" value="Genomic_DNA"/>
</dbReference>
<organism evidence="1 2">
    <name type="scientific">Brachionus plicatilis</name>
    <name type="common">Marine rotifer</name>
    <name type="synonym">Brachionus muelleri</name>
    <dbReference type="NCBI Taxonomy" id="10195"/>
    <lineage>
        <taxon>Eukaryota</taxon>
        <taxon>Metazoa</taxon>
        <taxon>Spiralia</taxon>
        <taxon>Gnathifera</taxon>
        <taxon>Rotifera</taxon>
        <taxon>Eurotatoria</taxon>
        <taxon>Monogononta</taxon>
        <taxon>Pseudotrocha</taxon>
        <taxon>Ploima</taxon>
        <taxon>Brachionidae</taxon>
        <taxon>Brachionus</taxon>
    </lineage>
</organism>
<proteinExistence type="predicted"/>
<evidence type="ECO:0000313" key="1">
    <source>
        <dbReference type="EMBL" id="RNA12473.1"/>
    </source>
</evidence>
<reference evidence="1 2" key="1">
    <citation type="journal article" date="2018" name="Sci. Rep.">
        <title>Genomic signatures of local adaptation to the degree of environmental predictability in rotifers.</title>
        <authorList>
            <person name="Franch-Gras L."/>
            <person name="Hahn C."/>
            <person name="Garcia-Roger E.M."/>
            <person name="Carmona M.J."/>
            <person name="Serra M."/>
            <person name="Gomez A."/>
        </authorList>
    </citation>
    <scope>NUCLEOTIDE SEQUENCE [LARGE SCALE GENOMIC DNA]</scope>
    <source>
        <strain evidence="1">HYR1</strain>
    </source>
</reference>
<accession>A0A3M7QMH0</accession>
<gene>
    <name evidence="1" type="ORF">BpHYR1_016671</name>
</gene>
<dbReference type="Proteomes" id="UP000276133">
    <property type="component" value="Unassembled WGS sequence"/>
</dbReference>
<evidence type="ECO:0000313" key="2">
    <source>
        <dbReference type="Proteomes" id="UP000276133"/>
    </source>
</evidence>
<keyword evidence="2" id="KW-1185">Reference proteome</keyword>
<sequence length="312" mass="35433">MWNQNFARNYPDEVYSMGDGVRTSGQLYEADSNAEFQGQAYEASEVFLDYQGGLDAAAYGQSGAPVFSENPEPLYLSSGEFAASKANSSYLTWNNEVYLMNENCYLYNNSLISNSTGQAGYHQKAKRISFGNCAYNCGQCDEDKETGKFWMGAKNGAIKHPGRTVSFVMRIELSNKLRARFSLFVEFLDSSKQVCCRGPRALEFEPLVTHLASKFIKLQRSEILRLLSESYPKARKLRVLSIFVSEVWVPEKSRSPAPYEKRRKMTFSKARISLLFCEIQYKITKRTEKNTLARTGLVASKNVKNVLIWMKD</sequence>